<sequence>MWSVVAFLSRKAMRMPWITGILWGLNDDDLCALQSPRPSSCSAAQVCKWVGVFSIQSLKTLQGIQFSVSQIIPVQSNLDWDMFPGKEVHILFLSHINLRWLLLNSLEIRHLLGGPLYLAWLMSPC</sequence>
<name>A0A7J8JVH2_MOLMO</name>
<protein>
    <submittedName>
        <fullName evidence="1">Uncharacterized protein</fullName>
    </submittedName>
</protein>
<dbReference type="Proteomes" id="UP000550707">
    <property type="component" value="Unassembled WGS sequence"/>
</dbReference>
<evidence type="ECO:0000313" key="1">
    <source>
        <dbReference type="EMBL" id="KAF6500758.1"/>
    </source>
</evidence>
<comment type="caution">
    <text evidence="1">The sequence shown here is derived from an EMBL/GenBank/DDBJ whole genome shotgun (WGS) entry which is preliminary data.</text>
</comment>
<dbReference type="AlphaFoldDB" id="A0A7J8JVH2"/>
<evidence type="ECO:0000313" key="2">
    <source>
        <dbReference type="Proteomes" id="UP000550707"/>
    </source>
</evidence>
<accession>A0A7J8JVH2</accession>
<dbReference type="EMBL" id="JACASF010000001">
    <property type="protein sequence ID" value="KAF6500758.1"/>
    <property type="molecule type" value="Genomic_DNA"/>
</dbReference>
<reference evidence="1 2" key="1">
    <citation type="journal article" date="2020" name="Nature">
        <title>Six reference-quality genomes reveal evolution of bat adaptations.</title>
        <authorList>
            <person name="Jebb D."/>
            <person name="Huang Z."/>
            <person name="Pippel M."/>
            <person name="Hughes G.M."/>
            <person name="Lavrichenko K."/>
            <person name="Devanna P."/>
            <person name="Winkler S."/>
            <person name="Jermiin L.S."/>
            <person name="Skirmuntt E.C."/>
            <person name="Katzourakis A."/>
            <person name="Burkitt-Gray L."/>
            <person name="Ray D.A."/>
            <person name="Sullivan K.A.M."/>
            <person name="Roscito J.G."/>
            <person name="Kirilenko B.M."/>
            <person name="Davalos L.M."/>
            <person name="Corthals A.P."/>
            <person name="Power M.L."/>
            <person name="Jones G."/>
            <person name="Ransome R.D."/>
            <person name="Dechmann D.K.N."/>
            <person name="Locatelli A.G."/>
            <person name="Puechmaille S.J."/>
            <person name="Fedrigo O."/>
            <person name="Jarvis E.D."/>
            <person name="Hiller M."/>
            <person name="Vernes S.C."/>
            <person name="Myers E.W."/>
            <person name="Teeling E.C."/>
        </authorList>
    </citation>
    <scope>NUCLEOTIDE SEQUENCE [LARGE SCALE GENOMIC DNA]</scope>
    <source>
        <strain evidence="1">MMolMol1</strain>
        <tissue evidence="1">Muscle</tissue>
    </source>
</reference>
<keyword evidence="2" id="KW-1185">Reference proteome</keyword>
<proteinExistence type="predicted"/>
<organism evidence="1 2">
    <name type="scientific">Molossus molossus</name>
    <name type="common">Pallas' mastiff bat</name>
    <name type="synonym">Vespertilio molossus</name>
    <dbReference type="NCBI Taxonomy" id="27622"/>
    <lineage>
        <taxon>Eukaryota</taxon>
        <taxon>Metazoa</taxon>
        <taxon>Chordata</taxon>
        <taxon>Craniata</taxon>
        <taxon>Vertebrata</taxon>
        <taxon>Euteleostomi</taxon>
        <taxon>Mammalia</taxon>
        <taxon>Eutheria</taxon>
        <taxon>Laurasiatheria</taxon>
        <taxon>Chiroptera</taxon>
        <taxon>Yangochiroptera</taxon>
        <taxon>Molossidae</taxon>
        <taxon>Molossus</taxon>
    </lineage>
</organism>
<gene>
    <name evidence="1" type="ORF">HJG59_007814</name>
</gene>
<dbReference type="InParanoid" id="A0A7J8JVH2"/>